<reference evidence="4 5" key="1">
    <citation type="submission" date="2024-09" db="EMBL/GenBank/DDBJ databases">
        <authorList>
            <person name="Sun Q."/>
            <person name="Mori K."/>
        </authorList>
    </citation>
    <scope>NUCLEOTIDE SEQUENCE [LARGE SCALE GENOMIC DNA]</scope>
    <source>
        <strain evidence="4 5">CCM 8543</strain>
    </source>
</reference>
<feature type="domain" description="Solute-binding protein family 3/N-terminal" evidence="3">
    <location>
        <begin position="45"/>
        <end position="275"/>
    </location>
</feature>
<name>A0ABV6DCA9_9HYPH</name>
<accession>A0ABV6DCA9</accession>
<protein>
    <submittedName>
        <fullName evidence="4">Transporter substrate-binding domain-containing protein</fullName>
    </submittedName>
</protein>
<dbReference type="PANTHER" id="PTHR35936">
    <property type="entry name" value="MEMBRANE-BOUND LYTIC MUREIN TRANSGLYCOSYLASE F"/>
    <property type="match status" value="1"/>
</dbReference>
<dbReference type="Gene3D" id="3.40.190.10">
    <property type="entry name" value="Periplasmic binding protein-like II"/>
    <property type="match status" value="2"/>
</dbReference>
<proteinExistence type="predicted"/>
<evidence type="ECO:0000256" key="2">
    <source>
        <dbReference type="SAM" id="SignalP"/>
    </source>
</evidence>
<dbReference type="EMBL" id="JBHLXD010000044">
    <property type="protein sequence ID" value="MFC0210245.1"/>
    <property type="molecule type" value="Genomic_DNA"/>
</dbReference>
<dbReference type="Proteomes" id="UP001589755">
    <property type="component" value="Unassembled WGS sequence"/>
</dbReference>
<organism evidence="4 5">
    <name type="scientific">Chelativorans intermedius</name>
    <dbReference type="NCBI Taxonomy" id="515947"/>
    <lineage>
        <taxon>Bacteria</taxon>
        <taxon>Pseudomonadati</taxon>
        <taxon>Pseudomonadota</taxon>
        <taxon>Alphaproteobacteria</taxon>
        <taxon>Hyphomicrobiales</taxon>
        <taxon>Phyllobacteriaceae</taxon>
        <taxon>Chelativorans</taxon>
    </lineage>
</organism>
<evidence type="ECO:0000256" key="1">
    <source>
        <dbReference type="ARBA" id="ARBA00022729"/>
    </source>
</evidence>
<dbReference type="PANTHER" id="PTHR35936:SF35">
    <property type="entry name" value="L-CYSTINE-BINDING PROTEIN TCYJ"/>
    <property type="match status" value="1"/>
</dbReference>
<comment type="caution">
    <text evidence="4">The sequence shown here is derived from an EMBL/GenBank/DDBJ whole genome shotgun (WGS) entry which is preliminary data.</text>
</comment>
<evidence type="ECO:0000313" key="4">
    <source>
        <dbReference type="EMBL" id="MFC0210245.1"/>
    </source>
</evidence>
<keyword evidence="1 2" id="KW-0732">Signal</keyword>
<dbReference type="InterPro" id="IPR001638">
    <property type="entry name" value="Solute-binding_3/MltF_N"/>
</dbReference>
<evidence type="ECO:0000259" key="3">
    <source>
        <dbReference type="SMART" id="SM00062"/>
    </source>
</evidence>
<sequence length="277" mass="30681">MIAAAFLGMALVLAAAMPSGAQTPVPHIWDSRQHMQKPDTLPIQRLRFLTTTDFFPFNFLDPQGRLVGFHVDLARAICDVLGLTERCQIQALPFEELEAALREARGEALIAGLAITRDSRETYLFSRSYLQFPARFVTRRQGVLDEPLHEKIAGRRVGVMAGTAHERMLADLFGKALPIAYSDRDALLGDLEAGSLDAVFGDGMRLSFWLAGAQGKDCCAFSGGPYLAPEYLGQGLAIAVRQEQTALAEALDYALREIEERGTFEELYLRYFPVGFY</sequence>
<gene>
    <name evidence="4" type="ORF">ACFFJ2_17750</name>
</gene>
<feature type="chain" id="PRO_5046712182" evidence="2">
    <location>
        <begin position="22"/>
        <end position="277"/>
    </location>
</feature>
<keyword evidence="5" id="KW-1185">Reference proteome</keyword>
<dbReference type="Pfam" id="PF00497">
    <property type="entry name" value="SBP_bac_3"/>
    <property type="match status" value="1"/>
</dbReference>
<dbReference type="SMART" id="SM00062">
    <property type="entry name" value="PBPb"/>
    <property type="match status" value="1"/>
</dbReference>
<dbReference type="RefSeq" id="WP_261522326.1">
    <property type="nucleotide sequence ID" value="NZ_JAODNW010000024.1"/>
</dbReference>
<feature type="signal peptide" evidence="2">
    <location>
        <begin position="1"/>
        <end position="21"/>
    </location>
</feature>
<dbReference type="SUPFAM" id="SSF53850">
    <property type="entry name" value="Periplasmic binding protein-like II"/>
    <property type="match status" value="1"/>
</dbReference>
<evidence type="ECO:0000313" key="5">
    <source>
        <dbReference type="Proteomes" id="UP001589755"/>
    </source>
</evidence>